<protein>
    <recommendedName>
        <fullName evidence="13">Vomeronasal type-1 receptor</fullName>
    </recommendedName>
</protein>
<dbReference type="AlphaFoldDB" id="A0A6I8P939"/>
<feature type="transmembrane region" description="Helical" evidence="13">
    <location>
        <begin position="47"/>
        <end position="71"/>
    </location>
</feature>
<dbReference type="PRINTS" id="PR01534">
    <property type="entry name" value="VOMERONASL1R"/>
</dbReference>
<dbReference type="PANTHER" id="PTHR24062">
    <property type="entry name" value="VOMERONASAL TYPE-1 RECEPTOR"/>
    <property type="match status" value="1"/>
</dbReference>
<feature type="transmembrane region" description="Helical" evidence="13">
    <location>
        <begin position="6"/>
        <end position="35"/>
    </location>
</feature>
<evidence type="ECO:0000256" key="10">
    <source>
        <dbReference type="ARBA" id="ARBA00023170"/>
    </source>
</evidence>
<dbReference type="GO" id="GO:0016503">
    <property type="term" value="F:pheromone receptor activity"/>
    <property type="evidence" value="ECO:0007669"/>
    <property type="project" value="InterPro"/>
</dbReference>
<dbReference type="InParanoid" id="A0A6I8P939"/>
<dbReference type="OrthoDB" id="9606139at2759"/>
<evidence type="ECO:0000256" key="8">
    <source>
        <dbReference type="ARBA" id="ARBA00023040"/>
    </source>
</evidence>
<keyword evidence="9 13" id="KW-0472">Membrane</keyword>
<comment type="similarity">
    <text evidence="3 13">Belongs to the G-protein coupled receptor 1 family.</text>
</comment>
<dbReference type="GO" id="GO:0007606">
    <property type="term" value="P:sensory perception of chemical stimulus"/>
    <property type="evidence" value="ECO:0007669"/>
    <property type="project" value="UniProtKB-ARBA"/>
</dbReference>
<keyword evidence="10 13" id="KW-0675">Receptor</keyword>
<keyword evidence="4 13" id="KW-1003">Cell membrane</keyword>
<dbReference type="PROSITE" id="PS50262">
    <property type="entry name" value="G_PROTEIN_RECEP_F1_2"/>
    <property type="match status" value="1"/>
</dbReference>
<organism evidence="15 16">
    <name type="scientific">Ornithorhynchus anatinus</name>
    <name type="common">Duckbill platypus</name>
    <dbReference type="NCBI Taxonomy" id="9258"/>
    <lineage>
        <taxon>Eukaryota</taxon>
        <taxon>Metazoa</taxon>
        <taxon>Chordata</taxon>
        <taxon>Craniata</taxon>
        <taxon>Vertebrata</taxon>
        <taxon>Euteleostomi</taxon>
        <taxon>Mammalia</taxon>
        <taxon>Monotremata</taxon>
        <taxon>Ornithorhynchidae</taxon>
        <taxon>Ornithorhynchus</taxon>
    </lineage>
</organism>
<evidence type="ECO:0000256" key="5">
    <source>
        <dbReference type="ARBA" id="ARBA00022507"/>
    </source>
</evidence>
<proteinExistence type="inferred from homology"/>
<evidence type="ECO:0000313" key="16">
    <source>
        <dbReference type="Proteomes" id="UP000002279"/>
    </source>
</evidence>
<evidence type="ECO:0000256" key="6">
    <source>
        <dbReference type="ARBA" id="ARBA00022692"/>
    </source>
</evidence>
<evidence type="ECO:0000256" key="7">
    <source>
        <dbReference type="ARBA" id="ARBA00022989"/>
    </source>
</evidence>
<evidence type="ECO:0000256" key="3">
    <source>
        <dbReference type="ARBA" id="ARBA00010663"/>
    </source>
</evidence>
<evidence type="ECO:0000256" key="2">
    <source>
        <dbReference type="ARBA" id="ARBA00004651"/>
    </source>
</evidence>
<dbReference type="GO" id="GO:0005550">
    <property type="term" value="F:pheromone binding"/>
    <property type="evidence" value="ECO:0000318"/>
    <property type="project" value="GO_Central"/>
</dbReference>
<dbReference type="CTD" id="100074451"/>
<dbReference type="GeneTree" id="ENSGT00960000186612"/>
<sequence length="318" mass="36270">MLWSDLIFTICFFLQIVIGLLANSTLLIVYVSSLVAQPRWRKPRDLILMHLTMANIVIFLTQCVPGIVMAFGWKPLGGTIGCQITLLIRRVARALSICTTCVLGVFQAITISPSNSWWKQLKPRIPNYILPSFVFFWILNILVEVNINFNIIASKNITIQVRVHSLKSCLNTLPETYVSIIQFITVITLRDIFFVFLMSWASGYMVIVLHQHRKRVKHIHHARLSPKSSPECRATHTILFLIISFVCFYCINSGITLTVSLLGEDAGILFDLNMFLGSCFSFFCPLVLISNDPRVPWPQWALKKLRNVATLLDLRNEQ</sequence>
<dbReference type="SUPFAM" id="SSF81321">
    <property type="entry name" value="Family A G protein-coupled receptor-like"/>
    <property type="match status" value="1"/>
</dbReference>
<evidence type="ECO:0000256" key="4">
    <source>
        <dbReference type="ARBA" id="ARBA00022475"/>
    </source>
</evidence>
<gene>
    <name evidence="15" type="primary">ORNANAV1R3043</name>
</gene>
<feature type="transmembrane region" description="Helical" evidence="13">
    <location>
        <begin position="238"/>
        <end position="262"/>
    </location>
</feature>
<dbReference type="InterPro" id="IPR004072">
    <property type="entry name" value="Vmron_rcpt_1"/>
</dbReference>
<evidence type="ECO:0000256" key="13">
    <source>
        <dbReference type="RuleBase" id="RU364061"/>
    </source>
</evidence>
<keyword evidence="6 13" id="KW-0812">Transmembrane</keyword>
<reference evidence="15" key="2">
    <citation type="submission" date="2025-09" db="UniProtKB">
        <authorList>
            <consortium name="Ensembl"/>
        </authorList>
    </citation>
    <scope>IDENTIFICATION</scope>
    <source>
        <strain evidence="15">Glennie</strain>
    </source>
</reference>
<comment type="function">
    <text evidence="1">Putative pheromone receptor.</text>
</comment>
<evidence type="ECO:0000313" key="15">
    <source>
        <dbReference type="Ensembl" id="ENSOANP00000050424.1"/>
    </source>
</evidence>
<feature type="transmembrane region" description="Helical" evidence="13">
    <location>
        <begin position="180"/>
        <end position="209"/>
    </location>
</feature>
<keyword evidence="16" id="KW-1185">Reference proteome</keyword>
<dbReference type="FunFam" id="1.20.1070.10:FF:000033">
    <property type="entry name" value="Vomeronasal type-1 receptor"/>
    <property type="match status" value="1"/>
</dbReference>
<feature type="transmembrane region" description="Helical" evidence="13">
    <location>
        <begin position="268"/>
        <end position="289"/>
    </location>
</feature>
<evidence type="ECO:0000259" key="14">
    <source>
        <dbReference type="PROSITE" id="PS50262"/>
    </source>
</evidence>
<dbReference type="GO" id="GO:0019236">
    <property type="term" value="P:response to pheromone"/>
    <property type="evidence" value="ECO:0007669"/>
    <property type="project" value="UniProtKB-KW"/>
</dbReference>
<dbReference type="KEGG" id="oaa:100074451"/>
<feature type="domain" description="G-protein coupled receptors family 1 profile" evidence="14">
    <location>
        <begin position="22"/>
        <end position="288"/>
    </location>
</feature>
<dbReference type="Ensembl" id="ENSOANT00000067565.1">
    <property type="protein sequence ID" value="ENSOANP00000050424.1"/>
    <property type="gene ID" value="ENSOANG00000041644.1"/>
</dbReference>
<feature type="transmembrane region" description="Helical" evidence="13">
    <location>
        <begin position="125"/>
        <end position="143"/>
    </location>
</feature>
<dbReference type="Pfam" id="PF03402">
    <property type="entry name" value="V1R"/>
    <property type="match status" value="1"/>
</dbReference>
<dbReference type="GeneID" id="100074451"/>
<evidence type="ECO:0000256" key="12">
    <source>
        <dbReference type="ARBA" id="ARBA00023224"/>
    </source>
</evidence>
<feature type="transmembrane region" description="Helical" evidence="13">
    <location>
        <begin position="91"/>
        <end position="113"/>
    </location>
</feature>
<name>A0A6I8P939_ORNAN</name>
<dbReference type="InterPro" id="IPR017452">
    <property type="entry name" value="GPCR_Rhodpsn_7TM"/>
</dbReference>
<evidence type="ECO:0000256" key="9">
    <source>
        <dbReference type="ARBA" id="ARBA00023136"/>
    </source>
</evidence>
<keyword evidence="7 13" id="KW-1133">Transmembrane helix</keyword>
<evidence type="ECO:0000256" key="11">
    <source>
        <dbReference type="ARBA" id="ARBA00023180"/>
    </source>
</evidence>
<keyword evidence="8 13" id="KW-0297">G-protein coupled receptor</keyword>
<reference evidence="15" key="1">
    <citation type="submission" date="2025-08" db="UniProtKB">
        <authorList>
            <consortium name="Ensembl"/>
        </authorList>
    </citation>
    <scope>IDENTIFICATION</scope>
    <source>
        <strain evidence="15">Glennie</strain>
    </source>
</reference>
<dbReference type="GO" id="GO:0005886">
    <property type="term" value="C:plasma membrane"/>
    <property type="evidence" value="ECO:0000318"/>
    <property type="project" value="GO_Central"/>
</dbReference>
<dbReference type="RefSeq" id="NP_001240364.1">
    <property type="nucleotide sequence ID" value="NM_001253435.1"/>
</dbReference>
<keyword evidence="5 13" id="KW-0589">Pheromone response</keyword>
<comment type="subcellular location">
    <subcellularLocation>
        <location evidence="2 13">Cell membrane</location>
        <topology evidence="2 13">Multi-pass membrane protein</topology>
    </subcellularLocation>
</comment>
<accession>A0A6I8P939</accession>
<dbReference type="Proteomes" id="UP000002279">
    <property type="component" value="Unplaced"/>
</dbReference>
<keyword evidence="11" id="KW-0325">Glycoprotein</keyword>
<evidence type="ECO:0000256" key="1">
    <source>
        <dbReference type="ARBA" id="ARBA00003878"/>
    </source>
</evidence>
<dbReference type="Gene3D" id="1.20.1070.10">
    <property type="entry name" value="Rhodopsin 7-helix transmembrane proteins"/>
    <property type="match status" value="1"/>
</dbReference>
<keyword evidence="12 13" id="KW-0807">Transducer</keyword>